<keyword evidence="3" id="KW-0732">Signal</keyword>
<keyword evidence="2" id="KW-0964">Secreted</keyword>
<dbReference type="InterPro" id="IPR050546">
    <property type="entry name" value="Glycosyl_Hydrlase_16"/>
</dbReference>
<dbReference type="Proteomes" id="UP000271683">
    <property type="component" value="Unassembled WGS sequence"/>
</dbReference>
<feature type="compositionally biased region" description="Low complexity" evidence="4">
    <location>
        <begin position="237"/>
        <end position="251"/>
    </location>
</feature>
<keyword evidence="5" id="KW-0472">Membrane</keyword>
<evidence type="ECO:0000256" key="1">
    <source>
        <dbReference type="ARBA" id="ARBA00004613"/>
    </source>
</evidence>
<evidence type="ECO:0000256" key="4">
    <source>
        <dbReference type="SAM" id="MobiDB-lite"/>
    </source>
</evidence>
<dbReference type="PROSITE" id="PS51762">
    <property type="entry name" value="GH16_2"/>
    <property type="match status" value="1"/>
</dbReference>
<name>A0A3N1GRM5_9ACTN</name>
<proteinExistence type="predicted"/>
<dbReference type="Pfam" id="PF00722">
    <property type="entry name" value="Glyco_hydro_16"/>
    <property type="match status" value="1"/>
</dbReference>
<comment type="subcellular location">
    <subcellularLocation>
        <location evidence="1">Secreted</location>
    </subcellularLocation>
</comment>
<dbReference type="OrthoDB" id="9816550at2"/>
<evidence type="ECO:0000256" key="5">
    <source>
        <dbReference type="SAM" id="Phobius"/>
    </source>
</evidence>
<comment type="caution">
    <text evidence="7">The sequence shown here is derived from an EMBL/GenBank/DDBJ whole genome shotgun (WGS) entry which is preliminary data.</text>
</comment>
<dbReference type="CDD" id="cd08023">
    <property type="entry name" value="GH16_laminarinase_like"/>
    <property type="match status" value="1"/>
</dbReference>
<dbReference type="RefSeq" id="WP_123678557.1">
    <property type="nucleotide sequence ID" value="NZ_RJKL01000001.1"/>
</dbReference>
<evidence type="ECO:0000313" key="7">
    <source>
        <dbReference type="EMBL" id="ROP32891.1"/>
    </source>
</evidence>
<dbReference type="AlphaFoldDB" id="A0A3N1GRM5"/>
<dbReference type="GO" id="GO:0009251">
    <property type="term" value="P:glucan catabolic process"/>
    <property type="evidence" value="ECO:0007669"/>
    <property type="project" value="TreeGrafter"/>
</dbReference>
<dbReference type="EMBL" id="RJKL01000001">
    <property type="protein sequence ID" value="ROP32891.1"/>
    <property type="molecule type" value="Genomic_DNA"/>
</dbReference>
<gene>
    <name evidence="7" type="ORF">EDD30_5844</name>
</gene>
<protein>
    <submittedName>
        <fullName evidence="7">Glycosyl hydrolase family 16</fullName>
    </submittedName>
</protein>
<feature type="transmembrane region" description="Helical" evidence="5">
    <location>
        <begin position="24"/>
        <end position="44"/>
    </location>
</feature>
<organism evidence="7 8">
    <name type="scientific">Couchioplanes caeruleus</name>
    <dbReference type="NCBI Taxonomy" id="56438"/>
    <lineage>
        <taxon>Bacteria</taxon>
        <taxon>Bacillati</taxon>
        <taxon>Actinomycetota</taxon>
        <taxon>Actinomycetes</taxon>
        <taxon>Micromonosporales</taxon>
        <taxon>Micromonosporaceae</taxon>
        <taxon>Couchioplanes</taxon>
    </lineage>
</organism>
<dbReference type="InterPro" id="IPR000757">
    <property type="entry name" value="Beta-glucanase-like"/>
</dbReference>
<evidence type="ECO:0000259" key="6">
    <source>
        <dbReference type="PROSITE" id="PS51762"/>
    </source>
</evidence>
<accession>A0A3N1GRM5</accession>
<evidence type="ECO:0000256" key="2">
    <source>
        <dbReference type="ARBA" id="ARBA00022525"/>
    </source>
</evidence>
<keyword evidence="5" id="KW-0812">Transmembrane</keyword>
<feature type="compositionally biased region" description="Pro residues" evidence="4">
    <location>
        <begin position="252"/>
        <end position="264"/>
    </location>
</feature>
<feature type="compositionally biased region" description="Pro residues" evidence="4">
    <location>
        <begin position="213"/>
        <end position="236"/>
    </location>
</feature>
<dbReference type="PANTHER" id="PTHR10963">
    <property type="entry name" value="GLYCOSYL HYDROLASE-RELATED"/>
    <property type="match status" value="1"/>
</dbReference>
<dbReference type="Pfam" id="PF24517">
    <property type="entry name" value="CBM96"/>
    <property type="match status" value="1"/>
</dbReference>
<dbReference type="InterPro" id="IPR055372">
    <property type="entry name" value="CBM96"/>
</dbReference>
<dbReference type="GO" id="GO:0004553">
    <property type="term" value="F:hydrolase activity, hydrolyzing O-glycosyl compounds"/>
    <property type="evidence" value="ECO:0007669"/>
    <property type="project" value="InterPro"/>
</dbReference>
<evidence type="ECO:0000256" key="3">
    <source>
        <dbReference type="ARBA" id="ARBA00022729"/>
    </source>
</evidence>
<evidence type="ECO:0000313" key="8">
    <source>
        <dbReference type="Proteomes" id="UP000271683"/>
    </source>
</evidence>
<feature type="domain" description="GH16" evidence="6">
    <location>
        <begin position="283"/>
        <end position="501"/>
    </location>
</feature>
<keyword evidence="7" id="KW-0378">Hydrolase</keyword>
<dbReference type="GO" id="GO:0005576">
    <property type="term" value="C:extracellular region"/>
    <property type="evidence" value="ECO:0007669"/>
    <property type="project" value="UniProtKB-SubCell"/>
</dbReference>
<dbReference type="SUPFAM" id="SSF49899">
    <property type="entry name" value="Concanavalin A-like lectins/glucanases"/>
    <property type="match status" value="1"/>
</dbReference>
<dbReference type="InterPro" id="IPR013320">
    <property type="entry name" value="ConA-like_dom_sf"/>
</dbReference>
<feature type="region of interest" description="Disordered" evidence="4">
    <location>
        <begin position="207"/>
        <end position="273"/>
    </location>
</feature>
<dbReference type="Gene3D" id="2.60.120.200">
    <property type="match status" value="1"/>
</dbReference>
<sequence>MSPRAHPPAHAPAPRRGIRSTRSLTIIGTAVAAVTAATLVPVFAGDDNGLTLHPVADMTVTQVRQDGDTSVKTSLASCPALCDNNPRGRRDATLEFAVKKLPVNATRVKATLRVYAWHDVAARIVARTIPGDLSAATDPDRLASAAAVPALNAVKKGYNEFDVSASVRRNGTYTFALSQETRNTRIYWASRENAKDHLHPELVLSYQTSGKPAPAPTTPATALPPPTTAPPKPTTPPATTKPAPPTKTSTPPTKPPAPTTPASPPGWKLVWNDEFTGGGIDRAKWNLRDNEGRDIDLGCNVDDPKNTFVGGGNLTLRVLRENSTCSSQNRQYTQSYLDTIGKASWKYGRFEIRAKSPNKPETSQGLWPAFWLRPDDGGNGEIDVTELPGGQGWYDQSTAAIFYDYSPVKQDTRIELPSGGIPADGFHTYTTEWDADALKWYIDGKLVWTRDRTTTPWYDKAFHKPYNIRLNFQVGGWLGNPDAKTQFPADFVVDYVRVHQR</sequence>
<keyword evidence="5" id="KW-1133">Transmembrane helix</keyword>
<dbReference type="PANTHER" id="PTHR10963:SF24">
    <property type="entry name" value="GLYCOSIDASE C21B10.07-RELATED"/>
    <property type="match status" value="1"/>
</dbReference>
<reference evidence="7 8" key="1">
    <citation type="submission" date="2018-11" db="EMBL/GenBank/DDBJ databases">
        <title>Sequencing the genomes of 1000 actinobacteria strains.</title>
        <authorList>
            <person name="Klenk H.-P."/>
        </authorList>
    </citation>
    <scope>NUCLEOTIDE SEQUENCE [LARGE SCALE GENOMIC DNA]</scope>
    <source>
        <strain evidence="7 8">DSM 43634</strain>
    </source>
</reference>